<feature type="domain" description="NAD-dependent epimerase/dehydratase" evidence="1">
    <location>
        <begin position="5"/>
        <end position="230"/>
    </location>
</feature>
<dbReference type="Gene3D" id="3.40.50.720">
    <property type="entry name" value="NAD(P)-binding Rossmann-like Domain"/>
    <property type="match status" value="1"/>
</dbReference>
<dbReference type="PANTHER" id="PTHR48079">
    <property type="entry name" value="PROTEIN YEEZ"/>
    <property type="match status" value="1"/>
</dbReference>
<sequence>MSRQILITGATGFIGTALAQRLDAEGMAVRGTVRHQAPKDAPYPVIPVGDLNGDTPWRAALQDVDTIVHLAARTFVPKAPEAAPLSAFRRVNVEATAALARQAARAGVRRFIYVSTIKVHGESTPPDRPFREQDPLSPADAYARSKAEAEAALRSIARETGLETVILRPPLVHGPGMGGNLARLRRWVQRGVPLPLGAVTGNRRSLVGVDNLTDLILRCVDHPAAAHETFLVADGQDLSTADLLRAMGKAAGRPARLLPVPVPVLRATASLLGREEMARRVLDSLRVDASKVRRVLQWQPPVPLEQGLARAMQPGDP</sequence>
<dbReference type="GO" id="GO:0005737">
    <property type="term" value="C:cytoplasm"/>
    <property type="evidence" value="ECO:0007669"/>
    <property type="project" value="TreeGrafter"/>
</dbReference>
<dbReference type="AlphaFoldDB" id="A0A1I4SIG2"/>
<dbReference type="RefSeq" id="WP_090486944.1">
    <property type="nucleotide sequence ID" value="NZ_FOUO01000017.1"/>
</dbReference>
<keyword evidence="3" id="KW-1185">Reference proteome</keyword>
<name>A0A1I4SIG2_ECTMO</name>
<reference evidence="2 3" key="1">
    <citation type="submission" date="2016-10" db="EMBL/GenBank/DDBJ databases">
        <authorList>
            <person name="de Groot N.N."/>
        </authorList>
    </citation>
    <scope>NUCLEOTIDE SEQUENCE [LARGE SCALE GENOMIC DNA]</scope>
    <source>
        <strain evidence="2 3">DSM 4180</strain>
    </source>
</reference>
<dbReference type="InterPro" id="IPR036291">
    <property type="entry name" value="NAD(P)-bd_dom_sf"/>
</dbReference>
<dbReference type="STRING" id="195064.SAMN05421721_11725"/>
<dbReference type="OrthoDB" id="9801056at2"/>
<evidence type="ECO:0000313" key="3">
    <source>
        <dbReference type="Proteomes" id="UP000199556"/>
    </source>
</evidence>
<evidence type="ECO:0000313" key="2">
    <source>
        <dbReference type="EMBL" id="SFM64239.1"/>
    </source>
</evidence>
<evidence type="ECO:0000259" key="1">
    <source>
        <dbReference type="Pfam" id="PF01370"/>
    </source>
</evidence>
<dbReference type="InterPro" id="IPR001509">
    <property type="entry name" value="Epimerase_deHydtase"/>
</dbReference>
<gene>
    <name evidence="2" type="ORF">SAMN05421721_11725</name>
</gene>
<organism evidence="2 3">
    <name type="scientific">Ectothiorhodospira mobilis</name>
    <dbReference type="NCBI Taxonomy" id="195064"/>
    <lineage>
        <taxon>Bacteria</taxon>
        <taxon>Pseudomonadati</taxon>
        <taxon>Pseudomonadota</taxon>
        <taxon>Gammaproteobacteria</taxon>
        <taxon>Chromatiales</taxon>
        <taxon>Ectothiorhodospiraceae</taxon>
        <taxon>Ectothiorhodospira</taxon>
    </lineage>
</organism>
<accession>A0A1I4SIG2</accession>
<dbReference type="EMBL" id="FOUO01000017">
    <property type="protein sequence ID" value="SFM64239.1"/>
    <property type="molecule type" value="Genomic_DNA"/>
</dbReference>
<dbReference type="GO" id="GO:0004029">
    <property type="term" value="F:aldehyde dehydrogenase (NAD+) activity"/>
    <property type="evidence" value="ECO:0007669"/>
    <property type="project" value="TreeGrafter"/>
</dbReference>
<dbReference type="SUPFAM" id="SSF51735">
    <property type="entry name" value="NAD(P)-binding Rossmann-fold domains"/>
    <property type="match status" value="1"/>
</dbReference>
<protein>
    <submittedName>
        <fullName evidence="2">Nucleoside-diphosphate-sugar epimerase</fullName>
    </submittedName>
</protein>
<proteinExistence type="predicted"/>
<dbReference type="InterPro" id="IPR051783">
    <property type="entry name" value="NAD(P)-dependent_oxidoreduct"/>
</dbReference>
<dbReference type="Pfam" id="PF01370">
    <property type="entry name" value="Epimerase"/>
    <property type="match status" value="1"/>
</dbReference>
<dbReference type="Proteomes" id="UP000199556">
    <property type="component" value="Unassembled WGS sequence"/>
</dbReference>
<dbReference type="PANTHER" id="PTHR48079:SF6">
    <property type="entry name" value="NAD(P)-BINDING DOMAIN-CONTAINING PROTEIN-RELATED"/>
    <property type="match status" value="1"/>
</dbReference>